<dbReference type="Pfam" id="PF01494">
    <property type="entry name" value="FAD_binding_3"/>
    <property type="match status" value="2"/>
</dbReference>
<dbReference type="GO" id="GO:0004497">
    <property type="term" value="F:monooxygenase activity"/>
    <property type="evidence" value="ECO:0007669"/>
    <property type="project" value="UniProtKB-KW"/>
</dbReference>
<dbReference type="EMBL" id="BLKS01000001">
    <property type="protein sequence ID" value="GFG49049.1"/>
    <property type="molecule type" value="Genomic_DNA"/>
</dbReference>
<evidence type="ECO:0000313" key="7">
    <source>
        <dbReference type="Proteomes" id="UP000465302"/>
    </source>
</evidence>
<evidence type="ECO:0000256" key="2">
    <source>
        <dbReference type="ARBA" id="ARBA00023033"/>
    </source>
</evidence>
<dbReference type="PANTHER" id="PTHR13789">
    <property type="entry name" value="MONOOXYGENASE"/>
    <property type="match status" value="1"/>
</dbReference>
<dbReference type="Gene3D" id="3.30.9.30">
    <property type="match status" value="1"/>
</dbReference>
<evidence type="ECO:0000313" key="4">
    <source>
        <dbReference type="EMBL" id="GFG49049.1"/>
    </source>
</evidence>
<dbReference type="RefSeq" id="WP_097942363.1">
    <property type="nucleotide sequence ID" value="NZ_BLKS01000001.1"/>
</dbReference>
<dbReference type="Proteomes" id="UP000220914">
    <property type="component" value="Unassembled WGS sequence"/>
</dbReference>
<feature type="domain" description="FAD-binding" evidence="3">
    <location>
        <begin position="4"/>
        <end position="166"/>
    </location>
</feature>
<dbReference type="Gene3D" id="3.50.50.60">
    <property type="entry name" value="FAD/NAD(P)-binding domain"/>
    <property type="match status" value="1"/>
</dbReference>
<sequence>MTENVLIVGAGIGGLTAALALHGQGIDVTVIERTDLRPLGVGINLLPHAVRELYALGLGDALARQSVAPTAIAYYDTDGTLLFREPRGIDGGYGYPQYSVHRGRLQALLLAALRDRLGASAVRSNTELTAVTATTNGVRAQTSAGAIDAAVLVGADGIHSTVRKLLHPGPDPLLWSGVRMFRGAAEGEPFLDGRMMSIVKGANGVDLVVYPIGGGLINWVVMLPEADPGPLPGDAKWNKPGDRAEVLRHVEQWRLGWLDAADLVRRTDPVLEYPMVDRDPLPWWGQGRVTLLGDAAHPMYPVGANGGSQAIVDAAVLAEELASDSWNCGLRRYENRRRPETLRVVEANREMHRAGASRRPDELARVTADYRVRTAADKVRS</sequence>
<dbReference type="InterPro" id="IPR050493">
    <property type="entry name" value="FAD-dep_Monooxygenase_BioMet"/>
</dbReference>
<proteinExistence type="predicted"/>
<name>A0A2A7MUA7_MYCAG</name>
<evidence type="ECO:0000313" key="5">
    <source>
        <dbReference type="EMBL" id="PEG35129.1"/>
    </source>
</evidence>
<evidence type="ECO:0000313" key="6">
    <source>
        <dbReference type="Proteomes" id="UP000220914"/>
    </source>
</evidence>
<accession>A0A2A7MUA7</accession>
<comment type="caution">
    <text evidence="5">The sequence shown here is derived from an EMBL/GenBank/DDBJ whole genome shotgun (WGS) entry which is preliminary data.</text>
</comment>
<dbReference type="Proteomes" id="UP000465302">
    <property type="component" value="Unassembled WGS sequence"/>
</dbReference>
<feature type="domain" description="FAD-binding" evidence="3">
    <location>
        <begin position="284"/>
        <end position="346"/>
    </location>
</feature>
<dbReference type="SUPFAM" id="SSF51905">
    <property type="entry name" value="FAD/NAD(P)-binding domain"/>
    <property type="match status" value="1"/>
</dbReference>
<keyword evidence="1" id="KW-0560">Oxidoreductase</keyword>
<keyword evidence="6" id="KW-1185">Reference proteome</keyword>
<reference evidence="4" key="3">
    <citation type="submission" date="2020-02" db="EMBL/GenBank/DDBJ databases">
        <authorList>
            <person name="Matsumoto Y."/>
            <person name="Motooka D."/>
            <person name="Nakamura S."/>
        </authorList>
    </citation>
    <scope>NUCLEOTIDE SEQUENCE</scope>
    <source>
        <strain evidence="4">JCM 6377</strain>
    </source>
</reference>
<dbReference type="GO" id="GO:0071949">
    <property type="term" value="F:FAD binding"/>
    <property type="evidence" value="ECO:0007669"/>
    <property type="project" value="InterPro"/>
</dbReference>
<evidence type="ECO:0000259" key="3">
    <source>
        <dbReference type="Pfam" id="PF01494"/>
    </source>
</evidence>
<protein>
    <submittedName>
        <fullName evidence="5">Flavin-dependent oxidoreductase</fullName>
    </submittedName>
</protein>
<dbReference type="NCBIfam" id="NF005720">
    <property type="entry name" value="PRK07538.1"/>
    <property type="match status" value="1"/>
</dbReference>
<dbReference type="SUPFAM" id="SSF54373">
    <property type="entry name" value="FAD-linked reductases, C-terminal domain"/>
    <property type="match status" value="1"/>
</dbReference>
<reference evidence="5 6" key="1">
    <citation type="submission" date="2017-10" db="EMBL/GenBank/DDBJ databases">
        <title>The new phylogeny of genus Mycobacterium.</title>
        <authorList>
            <person name="Tortoli E."/>
            <person name="Trovato A."/>
            <person name="Cirillo D.M."/>
        </authorList>
    </citation>
    <scope>NUCLEOTIDE SEQUENCE [LARGE SCALE GENOMIC DNA]</scope>
    <source>
        <strain evidence="5 6">CCUG37673</strain>
    </source>
</reference>
<organism evidence="5 6">
    <name type="scientific">Mycolicibacterium agri</name>
    <name type="common">Mycobacterium agri</name>
    <dbReference type="NCBI Taxonomy" id="36811"/>
    <lineage>
        <taxon>Bacteria</taxon>
        <taxon>Bacillati</taxon>
        <taxon>Actinomycetota</taxon>
        <taxon>Actinomycetes</taxon>
        <taxon>Mycobacteriales</taxon>
        <taxon>Mycobacteriaceae</taxon>
        <taxon>Mycolicibacterium</taxon>
    </lineage>
</organism>
<gene>
    <name evidence="5" type="ORF">CQY20_22845</name>
    <name evidence="4" type="ORF">MAGR_04900</name>
</gene>
<dbReference type="EMBL" id="PDCP01000050">
    <property type="protein sequence ID" value="PEG35129.1"/>
    <property type="molecule type" value="Genomic_DNA"/>
</dbReference>
<reference evidence="4 7" key="2">
    <citation type="journal article" date="2019" name="Emerg. Microbes Infect.">
        <title>Comprehensive subspecies identification of 175 nontuberculous mycobacteria species based on 7547 genomic profiles.</title>
        <authorList>
            <person name="Matsumoto Y."/>
            <person name="Kinjo T."/>
            <person name="Motooka D."/>
            <person name="Nabeya D."/>
            <person name="Jung N."/>
            <person name="Uechi K."/>
            <person name="Horii T."/>
            <person name="Iida T."/>
            <person name="Fujita J."/>
            <person name="Nakamura S."/>
        </authorList>
    </citation>
    <scope>NUCLEOTIDE SEQUENCE [LARGE SCALE GENOMIC DNA]</scope>
    <source>
        <strain evidence="4 7">JCM 6377</strain>
    </source>
</reference>
<keyword evidence="2" id="KW-0503">Monooxygenase</keyword>
<dbReference type="AlphaFoldDB" id="A0A2A7MUA7"/>
<dbReference type="InterPro" id="IPR002938">
    <property type="entry name" value="FAD-bd"/>
</dbReference>
<dbReference type="InterPro" id="IPR036188">
    <property type="entry name" value="FAD/NAD-bd_sf"/>
</dbReference>
<evidence type="ECO:0000256" key="1">
    <source>
        <dbReference type="ARBA" id="ARBA00023002"/>
    </source>
</evidence>
<dbReference type="PANTHER" id="PTHR13789:SF268">
    <property type="entry name" value="5-METHYLPHENAZINE-1-CARBOXYLATE 1-MONOOXYGENASE"/>
    <property type="match status" value="1"/>
</dbReference>
<dbReference type="PRINTS" id="PR00420">
    <property type="entry name" value="RNGMNOXGNASE"/>
</dbReference>
<dbReference type="OrthoDB" id="4568714at2"/>